<evidence type="ECO:0000313" key="1">
    <source>
        <dbReference type="EMBL" id="QJD46425.1"/>
    </source>
</evidence>
<reference evidence="1" key="1">
    <citation type="submission" date="2020-03" db="EMBL/GenBank/DDBJ databases">
        <authorList>
            <person name="Jeon J.H."/>
            <person name="Choi S.-Y."/>
            <person name="Choi E.-S."/>
            <person name="Shin Y.-W."/>
            <person name="Pyo S."/>
            <person name="Choi C."/>
            <person name="Kim D.-W."/>
            <person name="Kang B.H."/>
            <person name="Rhie G.-E."/>
        </authorList>
    </citation>
    <scope>NUCLEOTIDE SEQUENCE</scope>
    <source>
        <strain evidence="1">CB-27</strain>
    </source>
</reference>
<organism evidence="1">
    <name type="scientific">Clostridium botulinum</name>
    <dbReference type="NCBI Taxonomy" id="1491"/>
    <lineage>
        <taxon>Bacteria</taxon>
        <taxon>Bacillati</taxon>
        <taxon>Bacillota</taxon>
        <taxon>Clostridia</taxon>
        <taxon>Eubacteriales</taxon>
        <taxon>Clostridiaceae</taxon>
        <taxon>Clostridium</taxon>
    </lineage>
</organism>
<dbReference type="Pfam" id="PF13170">
    <property type="entry name" value="DUF4003"/>
    <property type="match status" value="1"/>
</dbReference>
<dbReference type="AlphaFoldDB" id="A0A6M3SLL7"/>
<dbReference type="InterPro" id="IPR025062">
    <property type="entry name" value="DUF4003"/>
</dbReference>
<evidence type="ECO:0008006" key="2">
    <source>
        <dbReference type="Google" id="ProtNLM"/>
    </source>
</evidence>
<dbReference type="EMBL" id="MT199282">
    <property type="protein sequence ID" value="QJD46425.1"/>
    <property type="molecule type" value="Genomic_DNA"/>
</dbReference>
<name>A0A6M3SLL7_CLOBO</name>
<protein>
    <recommendedName>
        <fullName evidence="2">DUF4003 domain-containing protein</fullName>
    </recommendedName>
</protein>
<accession>A0A6M3SLL7</accession>
<gene>
    <name evidence="1" type="ORF">KBGNLJAA_00025</name>
</gene>
<proteinExistence type="predicted"/>
<sequence>MFIKNHSGGGIMELLLKQKVDLMVENYAELKKAFKWEYNIVKHFAAMNSAVKHKKINVQEIEEIKDYIKKQVGLFSQFRGINLFISSSLLYLESNYKDFFENMQKVYEKMREAGFKNSQYLPLASYTIVKEVSMDKWDEKIQRMKSFYSNMKKNHPWLTTADDYVLAAVLATSDLDIEKTSEEMEICYKLLNEKAFVKGNSLQSLSQILALGEEDAENKCSRAVSLYNELKSEKCKLRYDGLASLGVLTLIASNDIKIVEEVKEVYKYIKEKDGYGIFSIEKSHIVMLAISLVADSYIERIQKGLIDITLANSINAIVIAQQQAAIAAACAASAAAASSASS</sequence>